<dbReference type="AlphaFoldDB" id="A0A420BF95"/>
<evidence type="ECO:0000256" key="2">
    <source>
        <dbReference type="ARBA" id="ARBA00006275"/>
    </source>
</evidence>
<evidence type="ECO:0000256" key="3">
    <source>
        <dbReference type="ARBA" id="ARBA00022729"/>
    </source>
</evidence>
<dbReference type="Gene3D" id="1.25.40.390">
    <property type="match status" value="1"/>
</dbReference>
<evidence type="ECO:0000256" key="5">
    <source>
        <dbReference type="ARBA" id="ARBA00023237"/>
    </source>
</evidence>
<dbReference type="InterPro" id="IPR011990">
    <property type="entry name" value="TPR-like_helical_dom_sf"/>
</dbReference>
<comment type="subcellular location">
    <subcellularLocation>
        <location evidence="1">Cell outer membrane</location>
    </subcellularLocation>
</comment>
<evidence type="ECO:0000259" key="7">
    <source>
        <dbReference type="Pfam" id="PF07980"/>
    </source>
</evidence>
<dbReference type="GO" id="GO:0009279">
    <property type="term" value="C:cell outer membrane"/>
    <property type="evidence" value="ECO:0007669"/>
    <property type="project" value="UniProtKB-SubCell"/>
</dbReference>
<dbReference type="OrthoDB" id="653598at2"/>
<name>A0A420BF95_SPHD1</name>
<comment type="similarity">
    <text evidence="2">Belongs to the SusD family.</text>
</comment>
<dbReference type="InterPro" id="IPR012944">
    <property type="entry name" value="SusD_RagB_dom"/>
</dbReference>
<dbReference type="SUPFAM" id="SSF48452">
    <property type="entry name" value="TPR-like"/>
    <property type="match status" value="1"/>
</dbReference>
<feature type="chain" id="PRO_5019303885" evidence="6">
    <location>
        <begin position="22"/>
        <end position="457"/>
    </location>
</feature>
<dbReference type="PROSITE" id="PS51257">
    <property type="entry name" value="PROKAR_LIPOPROTEIN"/>
    <property type="match status" value="1"/>
</dbReference>
<proteinExistence type="inferred from homology"/>
<evidence type="ECO:0000313" key="9">
    <source>
        <dbReference type="EMBL" id="RKE55367.1"/>
    </source>
</evidence>
<dbReference type="Pfam" id="PF07980">
    <property type="entry name" value="SusD_RagB"/>
    <property type="match status" value="1"/>
</dbReference>
<feature type="domain" description="RagB/SusD" evidence="7">
    <location>
        <begin position="307"/>
        <end position="416"/>
    </location>
</feature>
<dbReference type="RefSeq" id="WP_120257155.1">
    <property type="nucleotide sequence ID" value="NZ_RAPY01000001.1"/>
</dbReference>
<keyword evidence="5" id="KW-0998">Cell outer membrane</keyword>
<dbReference type="Proteomes" id="UP000286246">
    <property type="component" value="Unassembled WGS sequence"/>
</dbReference>
<gene>
    <name evidence="9" type="ORF">DFQ12_0198</name>
</gene>
<keyword evidence="3 6" id="KW-0732">Signal</keyword>
<reference evidence="9 10" key="1">
    <citation type="submission" date="2018-09" db="EMBL/GenBank/DDBJ databases">
        <title>Genomic Encyclopedia of Type Strains, Phase III (KMG-III): the genomes of soil and plant-associated and newly described type strains.</title>
        <authorList>
            <person name="Whitman W."/>
        </authorList>
    </citation>
    <scope>NUCLEOTIDE SEQUENCE [LARGE SCALE GENOMIC DNA]</scope>
    <source>
        <strain evidence="9 10">CECT 7938</strain>
    </source>
</reference>
<evidence type="ECO:0000256" key="1">
    <source>
        <dbReference type="ARBA" id="ARBA00004442"/>
    </source>
</evidence>
<feature type="signal peptide" evidence="6">
    <location>
        <begin position="1"/>
        <end position="21"/>
    </location>
</feature>
<evidence type="ECO:0000259" key="8">
    <source>
        <dbReference type="Pfam" id="PF14322"/>
    </source>
</evidence>
<feature type="domain" description="SusD-like N-terminal" evidence="8">
    <location>
        <begin position="25"/>
        <end position="226"/>
    </location>
</feature>
<evidence type="ECO:0000256" key="4">
    <source>
        <dbReference type="ARBA" id="ARBA00023136"/>
    </source>
</evidence>
<evidence type="ECO:0000313" key="10">
    <source>
        <dbReference type="Proteomes" id="UP000286246"/>
    </source>
</evidence>
<accession>A0A420BF95</accession>
<dbReference type="EMBL" id="RAPY01000001">
    <property type="protein sequence ID" value="RKE55367.1"/>
    <property type="molecule type" value="Genomic_DNA"/>
</dbReference>
<evidence type="ECO:0000256" key="6">
    <source>
        <dbReference type="SAM" id="SignalP"/>
    </source>
</evidence>
<sequence length="457" mass="51860">MKKIKLLYYFLTWAAIGSLLSCNGFLDVKPDGKMVVPATLADCELLLNDFTVMNCSYPSNADVSADDYFLPDNTWKSIPVLDDKNYYFWSDDAPVLSIQWANAYKVVYTANQVIAVLNNIAPVEDNKIKFNQTKGAAYFFRAFTFHRLMASYALPYDQATADKELGIPLKLEPDLETSSTRSTMADSYKQIISDYKIAANCLENGTPLKGRPGRSAAFAGLARLYLEMQDYEKSLLYADSSLMLSASLLDYNTLKANSNAPIPAFNAEVLFSASTVFSYALMQGYARIDYDLYNSYSDNDLRKKIFFMKNYDLPEISYDFKGSYNNTQSGNFVGMTSSEMYLVKAEAAARLNKLDVARSAINSLLEKRYMINLYQSVTLSDQKELLRFILTERRKELVFRGLRWADFKRLNQHTDTQVTVKRTIEGKNYVLQPGSTRYALLIPLDVISASHIEQNKR</sequence>
<keyword evidence="10" id="KW-1185">Reference proteome</keyword>
<organism evidence="9 10">
    <name type="scientific">Sphingobacterium detergens</name>
    <dbReference type="NCBI Taxonomy" id="1145106"/>
    <lineage>
        <taxon>Bacteria</taxon>
        <taxon>Pseudomonadati</taxon>
        <taxon>Bacteroidota</taxon>
        <taxon>Sphingobacteriia</taxon>
        <taxon>Sphingobacteriales</taxon>
        <taxon>Sphingobacteriaceae</taxon>
        <taxon>Sphingobacterium</taxon>
    </lineage>
</organism>
<dbReference type="Pfam" id="PF14322">
    <property type="entry name" value="SusD-like_3"/>
    <property type="match status" value="1"/>
</dbReference>
<protein>
    <submittedName>
        <fullName evidence="9">SusD-like starch-binding protein associating with outer membrane</fullName>
    </submittedName>
</protein>
<comment type="caution">
    <text evidence="9">The sequence shown here is derived from an EMBL/GenBank/DDBJ whole genome shotgun (WGS) entry which is preliminary data.</text>
</comment>
<keyword evidence="4" id="KW-0472">Membrane</keyword>
<dbReference type="InterPro" id="IPR033985">
    <property type="entry name" value="SusD-like_N"/>
</dbReference>